<dbReference type="PATRIC" id="fig|592022.4.peg.253"/>
<sequence length="354" mass="39030">MSEHGKFIGFAGTYTKAGSEGVYTFTLDTKAKKIVEVKAVAKIENPTYLNASKDNKHLYTVIKEGEKGGVAAFKIDPNTGQLKFVNRQLLDGAPPCYVSVNEDNTLVLSANFHKGSVETYSVNEETGEIEYVASVVEHPHSDLKKGQKGKPHVHYADFTPGEKHVAVVDLGIDEIVTYEVEDNKLKEVNSLSTSVGSGPRHLTFHPNGRYAYAMTEFSSEVLFLTYDESKGSFTQQQATLAIPADFTENNQGSAIHISSDGRFVYAGNRGHNSIATFKVDQDSGQLTFVEWTGTEGDWPRDFVLDPTEQFIVASNQETGNLVLFERDQESGKLTLLQSNVTVPEAVCVKFLHYK</sequence>
<dbReference type="InterPro" id="IPR050282">
    <property type="entry name" value="Cycloisomerase_2"/>
</dbReference>
<dbReference type="PANTHER" id="PTHR30344">
    <property type="entry name" value="6-PHOSPHOGLUCONOLACTONASE-RELATED"/>
    <property type="match status" value="1"/>
</dbReference>
<protein>
    <submittedName>
        <fullName evidence="2">Lactonase, 7-bladed beta-propeller family protein</fullName>
    </submittedName>
</protein>
<evidence type="ECO:0000256" key="1">
    <source>
        <dbReference type="ARBA" id="ARBA00005564"/>
    </source>
</evidence>
<dbReference type="KEGG" id="bmeg:BG04_2595"/>
<dbReference type="InterPro" id="IPR015943">
    <property type="entry name" value="WD40/YVTN_repeat-like_dom_sf"/>
</dbReference>
<dbReference type="Proteomes" id="UP000031829">
    <property type="component" value="Chromosome"/>
</dbReference>
<reference evidence="2 3" key="1">
    <citation type="journal article" date="2015" name="Genome Announc.">
        <title>Complete genome sequences for 35 biothreat assay-relevant bacillus species.</title>
        <authorList>
            <person name="Johnson S.L."/>
            <person name="Daligault H.E."/>
            <person name="Davenport K.W."/>
            <person name="Jaissle J."/>
            <person name="Frey K.G."/>
            <person name="Ladner J.T."/>
            <person name="Broomall S.M."/>
            <person name="Bishop-Lilly K.A."/>
            <person name="Bruce D.C."/>
            <person name="Gibbons H.S."/>
            <person name="Coyne S.R."/>
            <person name="Lo C.C."/>
            <person name="Meincke L."/>
            <person name="Munk A.C."/>
            <person name="Koroleva G.I."/>
            <person name="Rosenzweig C.N."/>
            <person name="Palacios G.F."/>
            <person name="Redden C.L."/>
            <person name="Minogue T.D."/>
            <person name="Chain P.S."/>
        </authorList>
    </citation>
    <scope>NUCLEOTIDE SEQUENCE [LARGE SCALE GENOMIC DNA]</scope>
    <source>
        <strain evidence="3">ATCC 14581 / DSM 32 / JCM 2506 / NBRC 15308 / NCIMB 9376 / NCTC 10342 / NRRL B-14308 / VKM B-512</strain>
    </source>
</reference>
<name>A0A0B6AJR8_PRIM2</name>
<dbReference type="InterPro" id="IPR011048">
    <property type="entry name" value="Haem_d1_sf"/>
</dbReference>
<dbReference type="Gene3D" id="2.130.10.10">
    <property type="entry name" value="YVTN repeat-like/Quinoprotein amine dehydrogenase"/>
    <property type="match status" value="1"/>
</dbReference>
<dbReference type="HOGENOM" id="CLU_038716_3_0_9"/>
<dbReference type="GeneID" id="93640666"/>
<dbReference type="RefSeq" id="WP_013081462.1">
    <property type="nucleotide sequence ID" value="NZ_BCVB01000013.1"/>
</dbReference>
<dbReference type="FunFam" id="2.130.10.10:FF:000306">
    <property type="entry name" value="3-carboxymuconate cyclase"/>
    <property type="match status" value="1"/>
</dbReference>
<dbReference type="InterPro" id="IPR019405">
    <property type="entry name" value="Lactonase_7-beta_prop"/>
</dbReference>
<dbReference type="GO" id="GO:0017057">
    <property type="term" value="F:6-phosphogluconolactonase activity"/>
    <property type="evidence" value="ECO:0007669"/>
    <property type="project" value="TreeGrafter"/>
</dbReference>
<comment type="similarity">
    <text evidence="1">Belongs to the cycloisomerase 2 family.</text>
</comment>
<dbReference type="EMBL" id="CP009920">
    <property type="protein sequence ID" value="AJI20823.1"/>
    <property type="molecule type" value="Genomic_DNA"/>
</dbReference>
<gene>
    <name evidence="2" type="ORF">BG04_2595</name>
</gene>
<accession>A0A0B6AJR8</accession>
<evidence type="ECO:0000313" key="3">
    <source>
        <dbReference type="Proteomes" id="UP000031829"/>
    </source>
</evidence>
<dbReference type="Pfam" id="PF10282">
    <property type="entry name" value="Lactonase"/>
    <property type="match status" value="1"/>
</dbReference>
<evidence type="ECO:0000313" key="2">
    <source>
        <dbReference type="EMBL" id="AJI20823.1"/>
    </source>
</evidence>
<proteinExistence type="inferred from homology"/>
<dbReference type="SUPFAM" id="SSF51004">
    <property type="entry name" value="C-terminal (heme d1) domain of cytochrome cd1-nitrite reductase"/>
    <property type="match status" value="1"/>
</dbReference>
<dbReference type="PANTHER" id="PTHR30344:SF1">
    <property type="entry name" value="6-PHOSPHOGLUCONOLACTONASE"/>
    <property type="match status" value="1"/>
</dbReference>
<dbReference type="GO" id="GO:0005829">
    <property type="term" value="C:cytosol"/>
    <property type="evidence" value="ECO:0007669"/>
    <property type="project" value="TreeGrafter"/>
</dbReference>
<organism evidence="2 3">
    <name type="scientific">Priestia megaterium (strain ATCC 14581 / DSM 32 / CCUG 1817 / JCM 2506 / NBRC 15308 / NCIMB 9376 / NCTC 10342 / NRRL B-14308 / VKM B-512 / Ford 19)</name>
    <name type="common">Bacillus megaterium</name>
    <dbReference type="NCBI Taxonomy" id="1348623"/>
    <lineage>
        <taxon>Bacteria</taxon>
        <taxon>Bacillati</taxon>
        <taxon>Bacillota</taxon>
        <taxon>Bacilli</taxon>
        <taxon>Bacillales</taxon>
        <taxon>Bacillaceae</taxon>
        <taxon>Priestia</taxon>
    </lineage>
</organism>
<dbReference type="AlphaFoldDB" id="A0A0B6AJR8"/>